<name>A0A6M3IDZ9_9ZZZZ</name>
<reference evidence="1" key="1">
    <citation type="submission" date="2020-03" db="EMBL/GenBank/DDBJ databases">
        <title>The deep terrestrial virosphere.</title>
        <authorList>
            <person name="Holmfeldt K."/>
            <person name="Nilsson E."/>
            <person name="Simone D."/>
            <person name="Lopez-Fernandez M."/>
            <person name="Wu X."/>
            <person name="de Brujin I."/>
            <person name="Lundin D."/>
            <person name="Andersson A."/>
            <person name="Bertilsson S."/>
            <person name="Dopson M."/>
        </authorList>
    </citation>
    <scope>NUCLEOTIDE SEQUENCE</scope>
    <source>
        <strain evidence="1">MM415B02005</strain>
    </source>
</reference>
<proteinExistence type="predicted"/>
<evidence type="ECO:0000313" key="1">
    <source>
        <dbReference type="EMBL" id="QJA55691.1"/>
    </source>
</evidence>
<protein>
    <submittedName>
        <fullName evidence="1">Uncharacterized protein</fullName>
    </submittedName>
</protein>
<accession>A0A6M3IDZ9</accession>
<sequence>MALSGTHRTLAALIDDASGLLKDNVAGDISAQDLRDAVRTSFGAHYLAVTPETGNFTAVPGSHHLCDVATTGSIVVSAPGTPVAGDRFRVTMYSDSLAADRSVSFNSVTIRGASSSGADKWSLWIEGESLELQYIDGTYGWEIVYDGRIPHCGQMYLSTTTTGTYLTANVFKIIPYDTEAVDNADIVDVTDKRFELKRVSTYLGEAAAAAGVSDQQQLTIKITDGTDSFAWTYMQSAMNSQNQASAGASLFNVNAARLNIEAYLRVSENCEIVGSAVWATHFSMTEVLR</sequence>
<dbReference type="EMBL" id="MT141173">
    <property type="protein sequence ID" value="QJA55691.1"/>
    <property type="molecule type" value="Genomic_DNA"/>
</dbReference>
<organism evidence="1">
    <name type="scientific">viral metagenome</name>
    <dbReference type="NCBI Taxonomy" id="1070528"/>
    <lineage>
        <taxon>unclassified sequences</taxon>
        <taxon>metagenomes</taxon>
        <taxon>organismal metagenomes</taxon>
    </lineage>
</organism>
<dbReference type="AlphaFoldDB" id="A0A6M3IDZ9"/>
<gene>
    <name evidence="1" type="ORF">MM415B02005_0013</name>
</gene>